<evidence type="ECO:0000256" key="1">
    <source>
        <dbReference type="ARBA" id="ARBA00022723"/>
    </source>
</evidence>
<dbReference type="InterPro" id="IPR016205">
    <property type="entry name" value="Glycerol_DH"/>
</dbReference>
<sequence>MIRIKTPEVYVNEINALEKSGEYISKLGNYALIVGGKSALQAVEKKFFKSFNKEKIQYYTEEYSGYCTFKAIDKYTELANKLGVNLIIGVGGGTILDLAKAIGERANLYVVTIPTIAATCAAWSALSVIYNENGEHTDYFLLEKSPKLVLVDISVIKEAPIRYLNAGIGDTIAKWYEIVPNLSGNNDINLKIGLQTAKLALDILKNYINGLHKKSDDNDIGNQQYKDVIDSIIILAGFVGSINNGKHIAAMGHAIHDSFTHIPDTKYTLHGEKVIFGLIVQFLLEGKDDEEIEGLIDVLNKLKLPVTLQQLGIEDDVNKKILSIVNGVDIHSKELDKLNFKVNSTLIKEAIIKANRLGIQSLNKASSNK</sequence>
<protein>
    <submittedName>
        <fullName evidence="4">Iron-containing alcohol dehydrogenase family protein</fullName>
    </submittedName>
</protein>
<dbReference type="RefSeq" id="WP_406791081.1">
    <property type="nucleotide sequence ID" value="NZ_JBJHZX010000005.1"/>
</dbReference>
<dbReference type="Gene3D" id="1.20.1090.10">
    <property type="entry name" value="Dehydroquinate synthase-like - alpha domain"/>
    <property type="match status" value="1"/>
</dbReference>
<name>A0ABW8SIF7_9CLOT</name>
<dbReference type="Gene3D" id="3.40.50.1970">
    <property type="match status" value="1"/>
</dbReference>
<evidence type="ECO:0000259" key="3">
    <source>
        <dbReference type="Pfam" id="PF00465"/>
    </source>
</evidence>
<reference evidence="4 5" key="1">
    <citation type="submission" date="2024-11" db="EMBL/GenBank/DDBJ databases">
        <authorList>
            <person name="Heng Y.C."/>
            <person name="Lim A.C.H."/>
            <person name="Lee J.K.Y."/>
            <person name="Kittelmann S."/>
        </authorList>
    </citation>
    <scope>NUCLEOTIDE SEQUENCE [LARGE SCALE GENOMIC DNA]</scope>
    <source>
        <strain evidence="4 5">WILCCON 0269</strain>
    </source>
</reference>
<keyword evidence="5" id="KW-1185">Reference proteome</keyword>
<feature type="domain" description="Alcohol dehydrogenase iron-type/glycerol dehydrogenase GldA" evidence="3">
    <location>
        <begin position="7"/>
        <end position="152"/>
    </location>
</feature>
<dbReference type="PANTHER" id="PTHR43616">
    <property type="entry name" value="GLYCEROL DEHYDROGENASE"/>
    <property type="match status" value="1"/>
</dbReference>
<dbReference type="InterPro" id="IPR001670">
    <property type="entry name" value="ADH_Fe/GldA"/>
</dbReference>
<gene>
    <name evidence="4" type="ORF">ACJDU8_05150</name>
</gene>
<keyword evidence="2" id="KW-0560">Oxidoreductase</keyword>
<dbReference type="PIRSF" id="PIRSF000112">
    <property type="entry name" value="Glycerol_dehydrogenase"/>
    <property type="match status" value="1"/>
</dbReference>
<dbReference type="EMBL" id="JBJHZX010000005">
    <property type="protein sequence ID" value="MFL0194964.1"/>
    <property type="molecule type" value="Genomic_DNA"/>
</dbReference>
<dbReference type="CDD" id="cd08550">
    <property type="entry name" value="GlyDH-like"/>
    <property type="match status" value="1"/>
</dbReference>
<organism evidence="4 5">
    <name type="scientific">Candidatus Clostridium eludens</name>
    <dbReference type="NCBI Taxonomy" id="3381663"/>
    <lineage>
        <taxon>Bacteria</taxon>
        <taxon>Bacillati</taxon>
        <taxon>Bacillota</taxon>
        <taxon>Clostridia</taxon>
        <taxon>Eubacteriales</taxon>
        <taxon>Clostridiaceae</taxon>
        <taxon>Clostridium</taxon>
    </lineage>
</organism>
<evidence type="ECO:0000313" key="5">
    <source>
        <dbReference type="Proteomes" id="UP001623660"/>
    </source>
</evidence>
<comment type="caution">
    <text evidence="4">The sequence shown here is derived from an EMBL/GenBank/DDBJ whole genome shotgun (WGS) entry which is preliminary data.</text>
</comment>
<dbReference type="Proteomes" id="UP001623660">
    <property type="component" value="Unassembled WGS sequence"/>
</dbReference>
<dbReference type="Pfam" id="PF00465">
    <property type="entry name" value="Fe-ADH"/>
    <property type="match status" value="1"/>
</dbReference>
<evidence type="ECO:0000313" key="4">
    <source>
        <dbReference type="EMBL" id="MFL0194964.1"/>
    </source>
</evidence>
<evidence type="ECO:0000256" key="2">
    <source>
        <dbReference type="ARBA" id="ARBA00023002"/>
    </source>
</evidence>
<dbReference type="SUPFAM" id="SSF56796">
    <property type="entry name" value="Dehydroquinate synthase-like"/>
    <property type="match status" value="1"/>
</dbReference>
<accession>A0ABW8SIF7</accession>
<proteinExistence type="predicted"/>
<dbReference type="PANTHER" id="PTHR43616:SF3">
    <property type="entry name" value="HYDROXYCARBOXYLATE DEHYDROGENASE A"/>
    <property type="match status" value="1"/>
</dbReference>
<keyword evidence="1" id="KW-0479">Metal-binding</keyword>